<feature type="domain" description="C2H2-type" evidence="13">
    <location>
        <begin position="453"/>
        <end position="480"/>
    </location>
</feature>
<keyword evidence="6" id="KW-0862">Zinc</keyword>
<dbReference type="GO" id="GO:0008270">
    <property type="term" value="F:zinc ion binding"/>
    <property type="evidence" value="ECO:0007669"/>
    <property type="project" value="UniProtKB-KW"/>
</dbReference>
<name>A0A6P3WBY1_CLUHA</name>
<evidence type="ECO:0000256" key="3">
    <source>
        <dbReference type="ARBA" id="ARBA00022723"/>
    </source>
</evidence>
<dbReference type="GO" id="GO:0005634">
    <property type="term" value="C:nucleus"/>
    <property type="evidence" value="ECO:0007669"/>
    <property type="project" value="UniProtKB-SubCell"/>
</dbReference>
<comment type="subcellular location">
    <subcellularLocation>
        <location evidence="2">Nucleus</location>
    </subcellularLocation>
</comment>
<keyword evidence="8" id="KW-0238">DNA-binding</keyword>
<dbReference type="FunFam" id="3.30.160.60:FF:000417">
    <property type="entry name" value="Zinc finger protein"/>
    <property type="match status" value="1"/>
</dbReference>
<dbReference type="FunFam" id="3.30.160.60:FF:000759">
    <property type="entry name" value="zinc finger protein 16"/>
    <property type="match status" value="1"/>
</dbReference>
<feature type="domain" description="C2H2-type" evidence="13">
    <location>
        <begin position="167"/>
        <end position="195"/>
    </location>
</feature>
<gene>
    <name evidence="15" type="primary">LOC105910636</name>
</gene>
<feature type="domain" description="C2H2-type" evidence="13">
    <location>
        <begin position="537"/>
        <end position="564"/>
    </location>
</feature>
<sequence length="644" mass="72397">MFSRKMNVTSAKNKLLKASGITGLKDNLEVRVKLERSPQVDELVKCENKRNPARVYTVATVGSSISHGIRIKVEPSHDETQAIKEEVTSAEPCPSEAISPKLEPDCEGMSVWAVQIKTEPESDFDIPQPGEADLKPVKREDEGDQDVKLEAPEDGASLATVHAGQFFPCPHCSMSFTDCSYLDKHLKWTHQLEYHALLEKQASEAPEGLQQMVQCTRCNSRFFTLRQLQAHERQAHPKPVAPPPRKRHTCPQCARSFHYLASLQKHCVRWHRLQTVCADGQLSCARCGKSFAGTWGQGPHHCQLPGAPVEPQAKTEADADGADADSKGPAESGPDCKELLFPCPDCGKSYRTMQSMRIHTRSHTGERPCVCSDCGRRFKDSSSLHKHARIHSGLRPFACPHCAKRFGRMTHLNSHLLTHTGLKPFPCTECGHSFSHRTELRNHLRSHSGEKPFRCADCGKDFAIMGNLRVHQRIHSQEKTHQCGECGRKFGDAGVLKKHLRVHTGERPYHCTTCGKRFTRVAHLKNHQRTHTGERPYVCGECSKSFAQSGDLTKHKRTHTGEKPYACPDCPRRYNNSGDLGKHRRSHTGLRPYACQECGKNFIMLHHLKTHMRTHTGERPYLCPHCPLTFSRAHHLSGHIRKSH</sequence>
<dbReference type="AlphaFoldDB" id="A0A6P3WBY1"/>
<evidence type="ECO:0000256" key="7">
    <source>
        <dbReference type="ARBA" id="ARBA00023015"/>
    </source>
</evidence>
<evidence type="ECO:0000256" key="1">
    <source>
        <dbReference type="ARBA" id="ARBA00003767"/>
    </source>
</evidence>
<dbReference type="Gene3D" id="3.30.160.60">
    <property type="entry name" value="Classic Zinc Finger"/>
    <property type="match status" value="13"/>
</dbReference>
<keyword evidence="7" id="KW-0805">Transcription regulation</keyword>
<comment type="function">
    <text evidence="1">May be involved in transcriptional regulation.</text>
</comment>
<keyword evidence="4" id="KW-0677">Repeat</keyword>
<keyword evidence="9" id="KW-0804">Transcription</keyword>
<accession>A0A6P3WBY1</accession>
<evidence type="ECO:0000256" key="8">
    <source>
        <dbReference type="ARBA" id="ARBA00023125"/>
    </source>
</evidence>
<feature type="domain" description="C2H2-type" evidence="13">
    <location>
        <begin position="248"/>
        <end position="271"/>
    </location>
</feature>
<proteinExistence type="predicted"/>
<feature type="domain" description="C2H2-type" evidence="13">
    <location>
        <begin position="425"/>
        <end position="452"/>
    </location>
</feature>
<evidence type="ECO:0000256" key="11">
    <source>
        <dbReference type="PROSITE-ProRule" id="PRU00042"/>
    </source>
</evidence>
<evidence type="ECO:0000256" key="2">
    <source>
        <dbReference type="ARBA" id="ARBA00004123"/>
    </source>
</evidence>
<dbReference type="GO" id="GO:0003677">
    <property type="term" value="F:DNA binding"/>
    <property type="evidence" value="ECO:0007669"/>
    <property type="project" value="UniProtKB-KW"/>
</dbReference>
<keyword evidence="10" id="KW-0539">Nucleus</keyword>
<dbReference type="PROSITE" id="PS50157">
    <property type="entry name" value="ZINC_FINGER_C2H2_2"/>
    <property type="match status" value="14"/>
</dbReference>
<dbReference type="PANTHER" id="PTHR47772">
    <property type="entry name" value="ZINC FINGER PROTEIN 200"/>
    <property type="match status" value="1"/>
</dbReference>
<evidence type="ECO:0000256" key="4">
    <source>
        <dbReference type="ARBA" id="ARBA00022737"/>
    </source>
</evidence>
<dbReference type="SMART" id="SM00355">
    <property type="entry name" value="ZnF_C2H2"/>
    <property type="match status" value="14"/>
</dbReference>
<evidence type="ECO:0000256" key="5">
    <source>
        <dbReference type="ARBA" id="ARBA00022771"/>
    </source>
</evidence>
<dbReference type="InterPro" id="IPR036236">
    <property type="entry name" value="Znf_C2H2_sf"/>
</dbReference>
<organism evidence="14 15">
    <name type="scientific">Clupea harengus</name>
    <name type="common">Atlantic herring</name>
    <dbReference type="NCBI Taxonomy" id="7950"/>
    <lineage>
        <taxon>Eukaryota</taxon>
        <taxon>Metazoa</taxon>
        <taxon>Chordata</taxon>
        <taxon>Craniata</taxon>
        <taxon>Vertebrata</taxon>
        <taxon>Euteleostomi</taxon>
        <taxon>Actinopterygii</taxon>
        <taxon>Neopterygii</taxon>
        <taxon>Teleostei</taxon>
        <taxon>Clupei</taxon>
        <taxon>Clupeiformes</taxon>
        <taxon>Clupeoidei</taxon>
        <taxon>Clupeidae</taxon>
        <taxon>Clupea</taxon>
    </lineage>
</organism>
<dbReference type="GeneID" id="105910636"/>
<evidence type="ECO:0000256" key="6">
    <source>
        <dbReference type="ARBA" id="ARBA00022833"/>
    </source>
</evidence>
<dbReference type="Pfam" id="PF00096">
    <property type="entry name" value="zf-C2H2"/>
    <property type="match status" value="12"/>
</dbReference>
<dbReference type="FunFam" id="3.30.160.60:FF:001228">
    <property type="entry name" value="Zinc finger protein 236"/>
    <property type="match status" value="1"/>
</dbReference>
<evidence type="ECO:0000259" key="13">
    <source>
        <dbReference type="PROSITE" id="PS50157"/>
    </source>
</evidence>
<evidence type="ECO:0000313" key="14">
    <source>
        <dbReference type="Proteomes" id="UP000515152"/>
    </source>
</evidence>
<feature type="domain" description="C2H2-type" evidence="13">
    <location>
        <begin position="621"/>
        <end position="644"/>
    </location>
</feature>
<dbReference type="FunFam" id="3.30.160.60:FF:002343">
    <property type="entry name" value="Zinc finger protein 33A"/>
    <property type="match status" value="2"/>
</dbReference>
<evidence type="ECO:0000256" key="12">
    <source>
        <dbReference type="SAM" id="MobiDB-lite"/>
    </source>
</evidence>
<dbReference type="InterPro" id="IPR050636">
    <property type="entry name" value="C2H2-ZF_domain-containing"/>
</dbReference>
<evidence type="ECO:0000313" key="15">
    <source>
        <dbReference type="RefSeq" id="XP_012694813.2"/>
    </source>
</evidence>
<dbReference type="FunFam" id="3.30.160.60:FF:000358">
    <property type="entry name" value="zinc finger protein 24"/>
    <property type="match status" value="2"/>
</dbReference>
<feature type="domain" description="C2H2-type" evidence="13">
    <location>
        <begin position="397"/>
        <end position="424"/>
    </location>
</feature>
<dbReference type="InterPro" id="IPR013087">
    <property type="entry name" value="Znf_C2H2_type"/>
</dbReference>
<keyword evidence="14" id="KW-1185">Reference proteome</keyword>
<feature type="domain" description="C2H2-type" evidence="13">
    <location>
        <begin position="593"/>
        <end position="620"/>
    </location>
</feature>
<dbReference type="Proteomes" id="UP000515152">
    <property type="component" value="Chromosome 11"/>
</dbReference>
<feature type="domain" description="C2H2-type" evidence="13">
    <location>
        <begin position="341"/>
        <end position="368"/>
    </location>
</feature>
<feature type="domain" description="C2H2-type" evidence="13">
    <location>
        <begin position="213"/>
        <end position="236"/>
    </location>
</feature>
<feature type="region of interest" description="Disordered" evidence="12">
    <location>
        <begin position="302"/>
        <end position="333"/>
    </location>
</feature>
<feature type="domain" description="C2H2-type" evidence="13">
    <location>
        <begin position="369"/>
        <end position="396"/>
    </location>
</feature>
<dbReference type="PANTHER" id="PTHR47772:SF11">
    <property type="entry name" value="C2H2-TYPE DOMAIN-CONTAINING PROTEIN"/>
    <property type="match status" value="1"/>
</dbReference>
<keyword evidence="5 11" id="KW-0863">Zinc-finger</keyword>
<feature type="domain" description="C2H2-type" evidence="13">
    <location>
        <begin position="565"/>
        <end position="592"/>
    </location>
</feature>
<dbReference type="FunFam" id="3.30.160.60:FF:000912">
    <property type="entry name" value="Zinc finger protein 660"/>
    <property type="match status" value="2"/>
</dbReference>
<dbReference type="RefSeq" id="XP_012694813.2">
    <property type="nucleotide sequence ID" value="XM_012839359.3"/>
</dbReference>
<feature type="compositionally biased region" description="Basic and acidic residues" evidence="12">
    <location>
        <begin position="132"/>
        <end position="144"/>
    </location>
</feature>
<protein>
    <submittedName>
        <fullName evidence="15">Zinc finger protein 883</fullName>
    </submittedName>
</protein>
<evidence type="ECO:0000256" key="9">
    <source>
        <dbReference type="ARBA" id="ARBA00023163"/>
    </source>
</evidence>
<dbReference type="PROSITE" id="PS00028">
    <property type="entry name" value="ZINC_FINGER_C2H2_1"/>
    <property type="match status" value="14"/>
</dbReference>
<feature type="compositionally biased region" description="Basic and acidic residues" evidence="12">
    <location>
        <begin position="324"/>
        <end position="333"/>
    </location>
</feature>
<evidence type="ECO:0000256" key="10">
    <source>
        <dbReference type="ARBA" id="ARBA00023242"/>
    </source>
</evidence>
<feature type="domain" description="C2H2-type" evidence="13">
    <location>
        <begin position="509"/>
        <end position="536"/>
    </location>
</feature>
<feature type="region of interest" description="Disordered" evidence="12">
    <location>
        <begin position="119"/>
        <end position="144"/>
    </location>
</feature>
<dbReference type="SUPFAM" id="SSF57667">
    <property type="entry name" value="beta-beta-alpha zinc fingers"/>
    <property type="match status" value="6"/>
</dbReference>
<dbReference type="KEGG" id="char:105910636"/>
<reference evidence="15" key="1">
    <citation type="submission" date="2025-08" db="UniProtKB">
        <authorList>
            <consortium name="RefSeq"/>
        </authorList>
    </citation>
    <scope>IDENTIFICATION</scope>
</reference>
<dbReference type="OrthoDB" id="6077919at2759"/>
<feature type="domain" description="C2H2-type" evidence="13">
    <location>
        <begin position="481"/>
        <end position="508"/>
    </location>
</feature>
<keyword evidence="3" id="KW-0479">Metal-binding</keyword>